<proteinExistence type="predicted"/>
<dbReference type="SMART" id="SM00530">
    <property type="entry name" value="HTH_XRE"/>
    <property type="match status" value="1"/>
</dbReference>
<evidence type="ECO:0000313" key="2">
    <source>
        <dbReference type="EMBL" id="ORA73744.1"/>
    </source>
</evidence>
<dbReference type="Gene3D" id="1.10.260.40">
    <property type="entry name" value="lambda repressor-like DNA-binding domains"/>
    <property type="match status" value="1"/>
</dbReference>
<gene>
    <name evidence="2" type="ORF">BST25_11565</name>
</gene>
<keyword evidence="3" id="KW-1185">Reference proteome</keyword>
<dbReference type="SUPFAM" id="SSF47413">
    <property type="entry name" value="lambda repressor-like DNA-binding domains"/>
    <property type="match status" value="1"/>
</dbReference>
<protein>
    <recommendedName>
        <fullName evidence="1">HTH cro/C1-type domain-containing protein</fullName>
    </recommendedName>
</protein>
<name>A0A1X0DMV9_MYCHE</name>
<dbReference type="Pfam" id="PF13560">
    <property type="entry name" value="HTH_31"/>
    <property type="match status" value="1"/>
</dbReference>
<dbReference type="STRING" id="53376.BST25_11565"/>
<dbReference type="GO" id="GO:0003677">
    <property type="term" value="F:DNA binding"/>
    <property type="evidence" value="ECO:0007669"/>
    <property type="project" value="InterPro"/>
</dbReference>
<dbReference type="PROSITE" id="PS50943">
    <property type="entry name" value="HTH_CROC1"/>
    <property type="match status" value="1"/>
</dbReference>
<dbReference type="Proteomes" id="UP000192566">
    <property type="component" value="Unassembled WGS sequence"/>
</dbReference>
<organism evidence="2 3">
    <name type="scientific">Mycobacterium heidelbergense</name>
    <dbReference type="NCBI Taxonomy" id="53376"/>
    <lineage>
        <taxon>Bacteria</taxon>
        <taxon>Bacillati</taxon>
        <taxon>Actinomycetota</taxon>
        <taxon>Actinomycetes</taxon>
        <taxon>Mycobacteriales</taxon>
        <taxon>Mycobacteriaceae</taxon>
        <taxon>Mycobacterium</taxon>
        <taxon>Mycobacterium simiae complex</taxon>
    </lineage>
</organism>
<dbReference type="CDD" id="cd00093">
    <property type="entry name" value="HTH_XRE"/>
    <property type="match status" value="1"/>
</dbReference>
<evidence type="ECO:0000259" key="1">
    <source>
        <dbReference type="PROSITE" id="PS50943"/>
    </source>
</evidence>
<dbReference type="AlphaFoldDB" id="A0A1X0DMV9"/>
<sequence>MPHPRVDRQLTQLGATLRNARIEAGLTQDGLGARAGVSRQLVSRIESGSPRGEVGRVAQVAAALGYRLTVVPRTPPKPTQDREAVKAYLDQLNRQAHTGDG</sequence>
<feature type="domain" description="HTH cro/C1-type" evidence="1">
    <location>
        <begin position="17"/>
        <end position="71"/>
    </location>
</feature>
<dbReference type="InterPro" id="IPR001387">
    <property type="entry name" value="Cro/C1-type_HTH"/>
</dbReference>
<dbReference type="OrthoDB" id="3197212at2"/>
<accession>A0A1X0DMV9</accession>
<dbReference type="InterPro" id="IPR010982">
    <property type="entry name" value="Lambda_DNA-bd_dom_sf"/>
</dbReference>
<dbReference type="EMBL" id="MVHR01000014">
    <property type="protein sequence ID" value="ORA73744.1"/>
    <property type="molecule type" value="Genomic_DNA"/>
</dbReference>
<reference evidence="2 3" key="1">
    <citation type="submission" date="2017-02" db="EMBL/GenBank/DDBJ databases">
        <title>The new phylogeny of genus Mycobacterium.</title>
        <authorList>
            <person name="Tortoli E."/>
            <person name="Trovato A."/>
            <person name="Cirillo D.M."/>
        </authorList>
    </citation>
    <scope>NUCLEOTIDE SEQUENCE [LARGE SCALE GENOMIC DNA]</scope>
    <source>
        <strain evidence="2 3">DSM 44471</strain>
    </source>
</reference>
<comment type="caution">
    <text evidence="2">The sequence shown here is derived from an EMBL/GenBank/DDBJ whole genome shotgun (WGS) entry which is preliminary data.</text>
</comment>
<evidence type="ECO:0000313" key="3">
    <source>
        <dbReference type="Proteomes" id="UP000192566"/>
    </source>
</evidence>